<keyword evidence="3" id="KW-0436">Ligase</keyword>
<sequence>MKFQKTHLLEAGFNDGPVLEQIYASGLDIISNKGIQSVSYLIKQLKRKYPEHHGSLTLRDQPAPLSLAIDASDPVETKNLTKTLKQMQELLRCPMVVEGSLMPDACPAGSDVASMPVGGAIAVKDAIIPAAHSSDISCSLHASFFDADAPVANLLDSLQSITRFGPGGRAPNEQIHHPVLDEPIWNNPFLRRLESKAHMHMADQGDGNHFAFLGEIKITSDLTETLSAQGHQELANALKSHTQLKVLITHHGSRGLGAALYKRGLEAAIKHTRKYASNIPDAAAWISTLCPEGKNYWEALQYVSRWTKANHATIHQRFLQQIQSPLVASIGNEHNFVWRRDNLYYHGKGATPAWSDSNGNPLLGLIPLNMAAPILLTLGKNQGEYLSFSPHGAGRNLARKALLKKLQRGARPQIQDAITSGTEHIDARWFLGEPDVTECPIAYKSPTTIRQQIQSYQLADVIAEIHPLGCIMAGRSPKYEKPLTPKQLRQIHHRSNRRKMRQHDWLTEE</sequence>
<evidence type="ECO:0000256" key="9">
    <source>
        <dbReference type="ARBA" id="ARBA00047746"/>
    </source>
</evidence>
<comment type="cofactor">
    <cofactor evidence="1">
        <name>Mn(2+)</name>
        <dbReference type="ChEBI" id="CHEBI:29035"/>
    </cofactor>
</comment>
<keyword evidence="4" id="KW-0479">Metal-binding</keyword>
<reference evidence="12" key="1">
    <citation type="journal article" date="2019" name="Int. J. Syst. Evol. Microbiol.">
        <title>The Global Catalogue of Microorganisms (GCM) 10K type strain sequencing project: providing services to taxonomists for standard genome sequencing and annotation.</title>
        <authorList>
            <consortium name="The Broad Institute Genomics Platform"/>
            <consortium name="The Broad Institute Genome Sequencing Center for Infectious Disease"/>
            <person name="Wu L."/>
            <person name="Ma J."/>
        </authorList>
    </citation>
    <scope>NUCLEOTIDE SEQUENCE [LARGE SCALE GENOMIC DNA]</scope>
    <source>
        <strain evidence="12">CCUG 57942</strain>
    </source>
</reference>
<evidence type="ECO:0000256" key="6">
    <source>
        <dbReference type="ARBA" id="ARBA00022800"/>
    </source>
</evidence>
<comment type="caution">
    <text evidence="11">The sequence shown here is derived from an EMBL/GenBank/DDBJ whole genome shotgun (WGS) entry which is preliminary data.</text>
</comment>
<comment type="catalytic activity">
    <reaction evidence="9">
        <text>a 3'-end 3'-phospho-ribonucleotide-RNA + a 5'-end dephospho-ribonucleoside-RNA + GTP = a ribonucleotidyl-ribonucleotide-RNA + GMP + diphosphate</text>
        <dbReference type="Rhea" id="RHEA:68076"/>
        <dbReference type="Rhea" id="RHEA-COMP:10463"/>
        <dbReference type="Rhea" id="RHEA-COMP:13936"/>
        <dbReference type="Rhea" id="RHEA-COMP:17355"/>
        <dbReference type="ChEBI" id="CHEBI:33019"/>
        <dbReference type="ChEBI" id="CHEBI:37565"/>
        <dbReference type="ChEBI" id="CHEBI:58115"/>
        <dbReference type="ChEBI" id="CHEBI:83062"/>
        <dbReference type="ChEBI" id="CHEBI:138284"/>
        <dbReference type="ChEBI" id="CHEBI:173118"/>
        <dbReference type="EC" id="6.5.1.8"/>
    </reaction>
</comment>
<evidence type="ECO:0000256" key="8">
    <source>
        <dbReference type="ARBA" id="ARBA00023211"/>
    </source>
</evidence>
<evidence type="ECO:0000256" key="4">
    <source>
        <dbReference type="ARBA" id="ARBA00022723"/>
    </source>
</evidence>
<keyword evidence="8" id="KW-0464">Manganese</keyword>
<evidence type="ECO:0000256" key="1">
    <source>
        <dbReference type="ARBA" id="ARBA00001936"/>
    </source>
</evidence>
<dbReference type="RefSeq" id="WP_377089927.1">
    <property type="nucleotide sequence ID" value="NZ_JBHSJL010000014.1"/>
</dbReference>
<protein>
    <recommendedName>
        <fullName evidence="2">3'-phosphate/5'-hydroxy nucleic acid ligase</fullName>
        <ecNumber evidence="2">6.5.1.8</ecNumber>
    </recommendedName>
</protein>
<keyword evidence="6" id="KW-0692">RNA repair</keyword>
<evidence type="ECO:0000313" key="12">
    <source>
        <dbReference type="Proteomes" id="UP001597389"/>
    </source>
</evidence>
<evidence type="ECO:0000256" key="3">
    <source>
        <dbReference type="ARBA" id="ARBA00022598"/>
    </source>
</evidence>
<dbReference type="PANTHER" id="PTHR43749">
    <property type="entry name" value="RNA-SPLICING LIGASE RTCB"/>
    <property type="match status" value="1"/>
</dbReference>
<accession>A0ABW4Z6Z7</accession>
<keyword evidence="5" id="KW-0547">Nucleotide-binding</keyword>
<dbReference type="Pfam" id="PF01139">
    <property type="entry name" value="RtcB"/>
    <property type="match status" value="1"/>
</dbReference>
<organism evidence="11 12">
    <name type="scientific">Rubritalea tangerina</name>
    <dbReference type="NCBI Taxonomy" id="430798"/>
    <lineage>
        <taxon>Bacteria</taxon>
        <taxon>Pseudomonadati</taxon>
        <taxon>Verrucomicrobiota</taxon>
        <taxon>Verrucomicrobiia</taxon>
        <taxon>Verrucomicrobiales</taxon>
        <taxon>Rubritaleaceae</taxon>
        <taxon>Rubritalea</taxon>
    </lineage>
</organism>
<dbReference type="Gene3D" id="3.90.1860.10">
    <property type="entry name" value="tRNA-splicing ligase RtcB"/>
    <property type="match status" value="1"/>
</dbReference>
<gene>
    <name evidence="11" type="ORF">ACFSW8_01795</name>
</gene>
<keyword evidence="12" id="KW-1185">Reference proteome</keyword>
<evidence type="ECO:0000256" key="5">
    <source>
        <dbReference type="ARBA" id="ARBA00022741"/>
    </source>
</evidence>
<evidence type="ECO:0000256" key="2">
    <source>
        <dbReference type="ARBA" id="ARBA00012726"/>
    </source>
</evidence>
<dbReference type="PANTHER" id="PTHR43749:SF2">
    <property type="entry name" value="RNA-SPLICING LIGASE RTCB"/>
    <property type="match status" value="1"/>
</dbReference>
<dbReference type="InterPro" id="IPR036025">
    <property type="entry name" value="RtcB-like_sf"/>
</dbReference>
<dbReference type="EC" id="6.5.1.8" evidence="2"/>
<dbReference type="EMBL" id="JBHUJB010000009">
    <property type="protein sequence ID" value="MFD2157626.1"/>
    <property type="molecule type" value="Genomic_DNA"/>
</dbReference>
<name>A0ABW4Z6Z7_9BACT</name>
<keyword evidence="7" id="KW-0342">GTP-binding</keyword>
<evidence type="ECO:0000256" key="10">
    <source>
        <dbReference type="SAM" id="MobiDB-lite"/>
    </source>
</evidence>
<dbReference type="InterPro" id="IPR052915">
    <property type="entry name" value="RtcB-like"/>
</dbReference>
<dbReference type="Proteomes" id="UP001597389">
    <property type="component" value="Unassembled WGS sequence"/>
</dbReference>
<feature type="compositionally biased region" description="Basic residues" evidence="10">
    <location>
        <begin position="489"/>
        <end position="501"/>
    </location>
</feature>
<evidence type="ECO:0000256" key="7">
    <source>
        <dbReference type="ARBA" id="ARBA00023134"/>
    </source>
</evidence>
<dbReference type="SUPFAM" id="SSF103365">
    <property type="entry name" value="Hypothetical protein PH1602"/>
    <property type="match status" value="1"/>
</dbReference>
<feature type="region of interest" description="Disordered" evidence="10">
    <location>
        <begin position="481"/>
        <end position="509"/>
    </location>
</feature>
<evidence type="ECO:0000313" key="11">
    <source>
        <dbReference type="EMBL" id="MFD2157626.1"/>
    </source>
</evidence>
<proteinExistence type="predicted"/>
<dbReference type="InterPro" id="IPR001233">
    <property type="entry name" value="RtcB"/>
</dbReference>